<evidence type="ECO:0000313" key="1">
    <source>
        <dbReference type="EMBL" id="VVE90500.1"/>
    </source>
</evidence>
<dbReference type="RefSeq" id="WP_150561635.1">
    <property type="nucleotide sequence ID" value="NZ_CABPST010000016.1"/>
</dbReference>
<proteinExistence type="predicted"/>
<evidence type="ECO:0000313" key="2">
    <source>
        <dbReference type="Proteomes" id="UP000382040"/>
    </source>
</evidence>
<reference evidence="1 2" key="1">
    <citation type="submission" date="2019-08" db="EMBL/GenBank/DDBJ databases">
        <authorList>
            <person name="Peeters C."/>
        </authorList>
    </citation>
    <scope>NUCLEOTIDE SEQUENCE [LARGE SCALE GENOMIC DNA]</scope>
    <source>
        <strain evidence="1 2">LMG 20603</strain>
    </source>
</reference>
<keyword evidence="2" id="KW-1185">Reference proteome</keyword>
<organism evidence="1 2">
    <name type="scientific">Pandoraea bronchicola</name>
    <dbReference type="NCBI Taxonomy" id="2508287"/>
    <lineage>
        <taxon>Bacteria</taxon>
        <taxon>Pseudomonadati</taxon>
        <taxon>Pseudomonadota</taxon>
        <taxon>Betaproteobacteria</taxon>
        <taxon>Burkholderiales</taxon>
        <taxon>Burkholderiaceae</taxon>
        <taxon>Pandoraea</taxon>
    </lineage>
</organism>
<gene>
    <name evidence="1" type="ORF">PBR20603_04485</name>
</gene>
<name>A0A5E5C1J7_9BURK</name>
<sequence>MDSLGTPYFFQATEQGAPQGALLLKKQNIAPGVPIIASVPFGDAQAGDVLTLTFGGARLGEPLEVSDIDRGIYDISVDVAAWPESEADVLVTLTRGGGAGAVSDPVRLKVVARAKENDSTQRYEGLLLGNYGVGLLDSWIVASSYHLDVATSAAFSALSVGTNADNASLSLKRLMSSRDKDELLGHFVFESGSWTYVSATDVDLTRGDQLGLFQNGAGNVQLAFEYSI</sequence>
<dbReference type="AlphaFoldDB" id="A0A5E5C1J7"/>
<dbReference type="EMBL" id="CABPST010000016">
    <property type="protein sequence ID" value="VVE90500.1"/>
    <property type="molecule type" value="Genomic_DNA"/>
</dbReference>
<accession>A0A5E5C1J7</accession>
<dbReference type="Proteomes" id="UP000382040">
    <property type="component" value="Unassembled WGS sequence"/>
</dbReference>
<protein>
    <submittedName>
        <fullName evidence="1">Uncharacterized protein</fullName>
    </submittedName>
</protein>